<proteinExistence type="predicted"/>
<feature type="compositionally biased region" description="Basic and acidic residues" evidence="1">
    <location>
        <begin position="69"/>
        <end position="81"/>
    </location>
</feature>
<name>A0AAV2L9Q2_KNICA</name>
<protein>
    <submittedName>
        <fullName evidence="2">Uncharacterized protein</fullName>
    </submittedName>
</protein>
<dbReference type="EMBL" id="OZ035842">
    <property type="protein sequence ID" value="CAL1596082.1"/>
    <property type="molecule type" value="Genomic_DNA"/>
</dbReference>
<accession>A0AAV2L9Q2</accession>
<reference evidence="2 3" key="1">
    <citation type="submission" date="2024-04" db="EMBL/GenBank/DDBJ databases">
        <authorList>
            <person name="Waldvogel A.-M."/>
            <person name="Schoenle A."/>
        </authorList>
    </citation>
    <scope>NUCLEOTIDE SEQUENCE [LARGE SCALE GENOMIC DNA]</scope>
</reference>
<evidence type="ECO:0000313" key="3">
    <source>
        <dbReference type="Proteomes" id="UP001497482"/>
    </source>
</evidence>
<organism evidence="2 3">
    <name type="scientific">Knipowitschia caucasica</name>
    <name type="common">Caucasian dwarf goby</name>
    <name type="synonym">Pomatoschistus caucasicus</name>
    <dbReference type="NCBI Taxonomy" id="637954"/>
    <lineage>
        <taxon>Eukaryota</taxon>
        <taxon>Metazoa</taxon>
        <taxon>Chordata</taxon>
        <taxon>Craniata</taxon>
        <taxon>Vertebrata</taxon>
        <taxon>Euteleostomi</taxon>
        <taxon>Actinopterygii</taxon>
        <taxon>Neopterygii</taxon>
        <taxon>Teleostei</taxon>
        <taxon>Neoteleostei</taxon>
        <taxon>Acanthomorphata</taxon>
        <taxon>Gobiaria</taxon>
        <taxon>Gobiiformes</taxon>
        <taxon>Gobioidei</taxon>
        <taxon>Gobiidae</taxon>
        <taxon>Gobiinae</taxon>
        <taxon>Knipowitschia</taxon>
    </lineage>
</organism>
<sequence length="125" mass="13212">MRLRAEEVRPRFLRNHLAGRAEADTLGANVHIEGGGSQGVLGIQTWGGGVQFALVREFGVGGWGVGGGRKGDEKRVQRLDEAGGGGGGKKGYQKRRRRPLSLDERHDFPYVCVGGGGVTENGGDA</sequence>
<evidence type="ECO:0000313" key="2">
    <source>
        <dbReference type="EMBL" id="CAL1596082.1"/>
    </source>
</evidence>
<feature type="region of interest" description="Disordered" evidence="1">
    <location>
        <begin position="66"/>
        <end position="103"/>
    </location>
</feature>
<evidence type="ECO:0000256" key="1">
    <source>
        <dbReference type="SAM" id="MobiDB-lite"/>
    </source>
</evidence>
<keyword evidence="3" id="KW-1185">Reference proteome</keyword>
<dbReference type="AlphaFoldDB" id="A0AAV2L9Q2"/>
<dbReference type="Proteomes" id="UP001497482">
    <property type="component" value="Chromosome 20"/>
</dbReference>
<gene>
    <name evidence="2" type="ORF">KC01_LOCUS24789</name>
</gene>